<evidence type="ECO:0000256" key="6">
    <source>
        <dbReference type="SAM" id="Phobius"/>
    </source>
</evidence>
<keyword evidence="3 6" id="KW-0812">Transmembrane</keyword>
<organism evidence="7 8">
    <name type="scientific">Saccharomycodes ludwigii</name>
    <dbReference type="NCBI Taxonomy" id="36035"/>
    <lineage>
        <taxon>Eukaryota</taxon>
        <taxon>Fungi</taxon>
        <taxon>Dikarya</taxon>
        <taxon>Ascomycota</taxon>
        <taxon>Saccharomycotina</taxon>
        <taxon>Saccharomycetes</taxon>
        <taxon>Saccharomycodales</taxon>
        <taxon>Saccharomycodaceae</taxon>
        <taxon>Saccharomycodes</taxon>
    </lineage>
</organism>
<evidence type="ECO:0000256" key="3">
    <source>
        <dbReference type="ARBA" id="ARBA00022692"/>
    </source>
</evidence>
<feature type="transmembrane region" description="Helical" evidence="6">
    <location>
        <begin position="197"/>
        <end position="218"/>
    </location>
</feature>
<dbReference type="Pfam" id="PF02133">
    <property type="entry name" value="Transp_cyt_pur"/>
    <property type="match status" value="1"/>
</dbReference>
<proteinExistence type="inferred from homology"/>
<dbReference type="VEuPathDB" id="FungiDB:SCODWIG_03795"/>
<feature type="transmembrane region" description="Helical" evidence="6">
    <location>
        <begin position="173"/>
        <end position="190"/>
    </location>
</feature>
<dbReference type="NCBIfam" id="TIGR00800">
    <property type="entry name" value="ncs1"/>
    <property type="match status" value="1"/>
</dbReference>
<comment type="similarity">
    <text evidence="2">Belongs to the purine-cytosine permease (2.A.39) family.</text>
</comment>
<dbReference type="InterPro" id="IPR012681">
    <property type="entry name" value="NCS1"/>
</dbReference>
<keyword evidence="8" id="KW-1185">Reference proteome</keyword>
<sequence>MTSKPNVTSFFKILEVPHGKRQTLSVLKNPDLEPILKGNQTWGFWSNVAYWSVCAFSIGTWMGASAANTIGLTYGETVAAFCLGNFVAFLFTIANSYQGLNWKVGYTLSQRFVFGIYGSGFGILIRILMSIVNYGANAWLGGLCVNLILDSWSHHYLHLENTLPDNIAMTSKQVIGFMIFHVICALTYFMKPYKMNYLLIWSSFFSCFSMLGMVIYLAHKSGGVGHGFTVKENTVKGSDYNWNWVYMISYWFGSISSSATNQADFSRFANSKLTLWTGTFLGLMIPGTIVPLFGIVGLISTQKLYNEALWIPTDICEKWLFLDYNAKSRAAVFFCGISFTSALVGFTSSSCGFSGGMDLSGILPKYVNIFRGALITAAISFACQPWNFYNSSSIFLTVMSSFGIIMTPIISVMICDNFLIRKQQYSVSQAFIVKGEYYYTKGVNWKIGRAHV</sequence>
<protein>
    <submittedName>
        <fullName evidence="7">Related to Thiamine transporter</fullName>
    </submittedName>
</protein>
<name>A0A376BBH0_9ASCO</name>
<dbReference type="InterPro" id="IPR045225">
    <property type="entry name" value="Uracil/uridine/allantoin_perm"/>
</dbReference>
<dbReference type="PANTHER" id="PTHR30618:SF15">
    <property type="entry name" value="NICOTINAMIDE RIBOSIDE TRANSPORTER 1-RELATED"/>
    <property type="match status" value="1"/>
</dbReference>
<dbReference type="Proteomes" id="UP000262825">
    <property type="component" value="Unassembled WGS sequence"/>
</dbReference>
<dbReference type="AlphaFoldDB" id="A0A376BBH0"/>
<accession>A0A376BBH0</accession>
<dbReference type="Gene3D" id="1.10.4160.10">
    <property type="entry name" value="Hydantoin permease"/>
    <property type="match status" value="1"/>
</dbReference>
<evidence type="ECO:0000256" key="1">
    <source>
        <dbReference type="ARBA" id="ARBA00004141"/>
    </source>
</evidence>
<dbReference type="PANTHER" id="PTHR30618">
    <property type="entry name" value="NCS1 FAMILY PURINE/PYRIMIDINE TRANSPORTER"/>
    <property type="match status" value="1"/>
</dbReference>
<evidence type="ECO:0000256" key="2">
    <source>
        <dbReference type="ARBA" id="ARBA00008974"/>
    </source>
</evidence>
<feature type="transmembrane region" description="Helical" evidence="6">
    <location>
        <begin position="78"/>
        <end position="100"/>
    </location>
</feature>
<evidence type="ECO:0000313" key="8">
    <source>
        <dbReference type="Proteomes" id="UP000262825"/>
    </source>
</evidence>
<feature type="transmembrane region" description="Helical" evidence="6">
    <location>
        <begin position="330"/>
        <end position="348"/>
    </location>
</feature>
<feature type="transmembrane region" description="Helical" evidence="6">
    <location>
        <begin position="48"/>
        <end position="66"/>
    </location>
</feature>
<dbReference type="GO" id="GO:0015205">
    <property type="term" value="F:nucleobase transmembrane transporter activity"/>
    <property type="evidence" value="ECO:0007669"/>
    <property type="project" value="TreeGrafter"/>
</dbReference>
<evidence type="ECO:0000313" key="7">
    <source>
        <dbReference type="EMBL" id="SSD62033.1"/>
    </source>
</evidence>
<feature type="transmembrane region" description="Helical" evidence="6">
    <location>
        <begin position="273"/>
        <end position="299"/>
    </location>
</feature>
<evidence type="ECO:0000256" key="5">
    <source>
        <dbReference type="ARBA" id="ARBA00023136"/>
    </source>
</evidence>
<feature type="transmembrane region" description="Helical" evidence="6">
    <location>
        <begin position="394"/>
        <end position="415"/>
    </location>
</feature>
<dbReference type="GO" id="GO:0005886">
    <property type="term" value="C:plasma membrane"/>
    <property type="evidence" value="ECO:0007669"/>
    <property type="project" value="TreeGrafter"/>
</dbReference>
<feature type="transmembrane region" description="Helical" evidence="6">
    <location>
        <begin position="112"/>
        <end position="129"/>
    </location>
</feature>
<keyword evidence="4 6" id="KW-1133">Transmembrane helix</keyword>
<comment type="subcellular location">
    <subcellularLocation>
        <location evidence="1">Membrane</location>
        <topology evidence="1">Multi-pass membrane protein</topology>
    </subcellularLocation>
</comment>
<reference evidence="8" key="1">
    <citation type="submission" date="2018-06" db="EMBL/GenBank/DDBJ databases">
        <authorList>
            <person name="Guldener U."/>
        </authorList>
    </citation>
    <scope>NUCLEOTIDE SEQUENCE [LARGE SCALE GENOMIC DNA]</scope>
    <source>
        <strain evidence="8">UTAD17</strain>
    </source>
</reference>
<keyword evidence="5 6" id="KW-0472">Membrane</keyword>
<dbReference type="EMBL" id="UFAJ01001074">
    <property type="protein sequence ID" value="SSD62033.1"/>
    <property type="molecule type" value="Genomic_DNA"/>
</dbReference>
<evidence type="ECO:0000256" key="4">
    <source>
        <dbReference type="ARBA" id="ARBA00022989"/>
    </source>
</evidence>
<dbReference type="InterPro" id="IPR001248">
    <property type="entry name" value="Pur-cyt_permease"/>
</dbReference>
<gene>
    <name evidence="7" type="ORF">SCODWIG_03795</name>
</gene>